<accession>A0A6A8SIE2</accession>
<proteinExistence type="predicted"/>
<name>A0A6A8SIE2_9FIRM</name>
<comment type="caution">
    <text evidence="1">The sequence shown here is derived from an EMBL/GenBank/DDBJ whole genome shotgun (WGS) entry which is preliminary data.</text>
</comment>
<dbReference type="RefSeq" id="WP_006784697.1">
    <property type="nucleotide sequence ID" value="NZ_CABJBH010000018.1"/>
</dbReference>
<dbReference type="EMBL" id="WMQE01000006">
    <property type="protein sequence ID" value="MTK20586.1"/>
    <property type="molecule type" value="Genomic_DNA"/>
</dbReference>
<dbReference type="AlphaFoldDB" id="A0A6A8SIE2"/>
<evidence type="ECO:0000313" key="2">
    <source>
        <dbReference type="Proteomes" id="UP000487649"/>
    </source>
</evidence>
<dbReference type="Gene3D" id="2.60.120.260">
    <property type="entry name" value="Galactose-binding domain-like"/>
    <property type="match status" value="1"/>
</dbReference>
<gene>
    <name evidence="1" type="ORF">GMA92_03930</name>
</gene>
<evidence type="ECO:0000313" key="1">
    <source>
        <dbReference type="EMBL" id="MTK20586.1"/>
    </source>
</evidence>
<reference evidence="1 2" key="1">
    <citation type="journal article" date="2019" name="Nat. Med.">
        <title>A library of human gut bacterial isolates paired with longitudinal multiomics data enables mechanistic microbiome research.</title>
        <authorList>
            <person name="Poyet M."/>
            <person name="Groussin M."/>
            <person name="Gibbons S.M."/>
            <person name="Avila-Pacheco J."/>
            <person name="Jiang X."/>
            <person name="Kearney S.M."/>
            <person name="Perrotta A.R."/>
            <person name="Berdy B."/>
            <person name="Zhao S."/>
            <person name="Lieberman T.D."/>
            <person name="Swanson P.K."/>
            <person name="Smith M."/>
            <person name="Roesemann S."/>
            <person name="Alexander J.E."/>
            <person name="Rich S.A."/>
            <person name="Livny J."/>
            <person name="Vlamakis H."/>
            <person name="Clish C."/>
            <person name="Bullock K."/>
            <person name="Deik A."/>
            <person name="Scott J."/>
            <person name="Pierce K.A."/>
            <person name="Xavier R.J."/>
            <person name="Alm E.J."/>
        </authorList>
    </citation>
    <scope>NUCLEOTIDE SEQUENCE [LARGE SCALE GENOMIC DNA]</scope>
    <source>
        <strain evidence="1 2">BIOML-A198</strain>
    </source>
</reference>
<protein>
    <submittedName>
        <fullName evidence="1">Uncharacterized protein</fullName>
    </submittedName>
</protein>
<dbReference type="GeneID" id="60059777"/>
<sequence length="199" mass="21609">MPNYFIVQTGNDGMDRDCHEHNHHDRDCHCRCKHESQEPTRNCECQSSGELLDNPGFESFTAAEVPTDWTVTGTTASQISQGRVHSGQSAVRLSGNTTLTQTVDVSDDSRCYYEFSFFANAQGTGGPLTATVTFLPSNVVGLTIPIRSGDLPTGESIFSYYRGITSQAPAGTEQIEVRFVYGNAGIEAVNIDDVSLSVD</sequence>
<organism evidence="1 2">
    <name type="scientific">Turicibacter sanguinis</name>
    <dbReference type="NCBI Taxonomy" id="154288"/>
    <lineage>
        <taxon>Bacteria</taxon>
        <taxon>Bacillati</taxon>
        <taxon>Bacillota</taxon>
        <taxon>Erysipelotrichia</taxon>
        <taxon>Erysipelotrichales</taxon>
        <taxon>Turicibacteraceae</taxon>
        <taxon>Turicibacter</taxon>
    </lineage>
</organism>
<dbReference type="Proteomes" id="UP000487649">
    <property type="component" value="Unassembled WGS sequence"/>
</dbReference>